<evidence type="ECO:0000259" key="3">
    <source>
        <dbReference type="Pfam" id="PF21186"/>
    </source>
</evidence>
<evidence type="ECO:0000313" key="4">
    <source>
        <dbReference type="EMBL" id="PJJ79470.1"/>
    </source>
</evidence>
<organism evidence="4 5">
    <name type="scientific">Mucilaginibacter auburnensis</name>
    <dbReference type="NCBI Taxonomy" id="1457233"/>
    <lineage>
        <taxon>Bacteria</taxon>
        <taxon>Pseudomonadati</taxon>
        <taxon>Bacteroidota</taxon>
        <taxon>Sphingobacteriia</taxon>
        <taxon>Sphingobacteriales</taxon>
        <taxon>Sphingobacteriaceae</taxon>
        <taxon>Mucilaginibacter</taxon>
    </lineage>
</organism>
<dbReference type="Gene3D" id="2.30.30.730">
    <property type="match status" value="1"/>
</dbReference>
<dbReference type="InterPro" id="IPR041218">
    <property type="entry name" value="DUF5606"/>
</dbReference>
<dbReference type="InterPro" id="IPR049282">
    <property type="entry name" value="BVU_3817_N_sf"/>
</dbReference>
<dbReference type="Pfam" id="PF21186">
    <property type="entry name" value="DUF6852"/>
    <property type="match status" value="1"/>
</dbReference>
<feature type="compositionally biased region" description="Basic residues" evidence="1">
    <location>
        <begin position="174"/>
        <end position="183"/>
    </location>
</feature>
<accession>A0A2H9VMA6</accession>
<dbReference type="AlphaFoldDB" id="A0A2H9VMA6"/>
<feature type="domain" description="DUF5606" evidence="2">
    <location>
        <begin position="3"/>
        <end position="50"/>
    </location>
</feature>
<evidence type="ECO:0000313" key="5">
    <source>
        <dbReference type="Proteomes" id="UP000242687"/>
    </source>
</evidence>
<feature type="domain" description="DUF6852" evidence="3">
    <location>
        <begin position="53"/>
        <end position="118"/>
    </location>
</feature>
<gene>
    <name evidence="4" type="ORF">CLV57_2604</name>
</gene>
<name>A0A2H9VMA6_9SPHI</name>
<dbReference type="EMBL" id="PGFJ01000002">
    <property type="protein sequence ID" value="PJJ79470.1"/>
    <property type="molecule type" value="Genomic_DNA"/>
</dbReference>
<dbReference type="InterPro" id="IPR049280">
    <property type="entry name" value="DUF6852"/>
</dbReference>
<evidence type="ECO:0000259" key="2">
    <source>
        <dbReference type="Pfam" id="PF18347"/>
    </source>
</evidence>
<dbReference type="Gene3D" id="1.10.10.1650">
    <property type="match status" value="1"/>
</dbReference>
<evidence type="ECO:0000256" key="1">
    <source>
        <dbReference type="SAM" id="MobiDB-lite"/>
    </source>
</evidence>
<proteinExistence type="predicted"/>
<dbReference type="OrthoDB" id="675198at2"/>
<dbReference type="Pfam" id="PF18347">
    <property type="entry name" value="DUF5606"/>
    <property type="match status" value="1"/>
</dbReference>
<reference evidence="4 5" key="1">
    <citation type="submission" date="2017-11" db="EMBL/GenBank/DDBJ databases">
        <title>Genomic Encyclopedia of Archaeal and Bacterial Type Strains, Phase II (KMG-II): From Individual Species to Whole Genera.</title>
        <authorList>
            <person name="Goeker M."/>
        </authorList>
    </citation>
    <scope>NUCLEOTIDE SEQUENCE [LARGE SCALE GENOMIC DNA]</scope>
    <source>
        <strain evidence="4 5">DSM 28175</strain>
    </source>
</reference>
<dbReference type="RefSeq" id="WP_100341806.1">
    <property type="nucleotide sequence ID" value="NZ_PGFJ01000002.1"/>
</dbReference>
<dbReference type="InterPro" id="IPR049281">
    <property type="entry name" value="BVU_3817-like_C_sf"/>
</dbReference>
<keyword evidence="5" id="KW-1185">Reference proteome</keyword>
<protein>
    <submittedName>
        <fullName evidence="4">Uncharacterized protein</fullName>
    </submittedName>
</protein>
<feature type="region of interest" description="Disordered" evidence="1">
    <location>
        <begin position="135"/>
        <end position="183"/>
    </location>
</feature>
<comment type="caution">
    <text evidence="4">The sequence shown here is derived from an EMBL/GenBank/DDBJ whole genome shotgun (WGS) entry which is preliminary data.</text>
</comment>
<dbReference type="Proteomes" id="UP000242687">
    <property type="component" value="Unassembled WGS sequence"/>
</dbReference>
<sequence length="183" mass="19961">MNLQAIVAVSGKPGLWKALVQNKTGFILESLDAQKTKMVANLSTAKMAALDEITVFGEDEDIKLTDILERMKSAASVPDAKADGKALRNFFREVAPEHDEEKVYSSDIKKIITWFNILKDLPLFNEEVKTAAKAPVTEEAPVAQEIVTETPKKAKAPKAEEAETPAEEAEKAPKAKKAAVKKA</sequence>